<protein>
    <submittedName>
        <fullName evidence="2">Uncharacterized protein</fullName>
    </submittedName>
</protein>
<organism evidence="2 3">
    <name type="scientific">Datura stramonium</name>
    <name type="common">Jimsonweed</name>
    <name type="synonym">Common thornapple</name>
    <dbReference type="NCBI Taxonomy" id="4076"/>
    <lineage>
        <taxon>Eukaryota</taxon>
        <taxon>Viridiplantae</taxon>
        <taxon>Streptophyta</taxon>
        <taxon>Embryophyta</taxon>
        <taxon>Tracheophyta</taxon>
        <taxon>Spermatophyta</taxon>
        <taxon>Magnoliopsida</taxon>
        <taxon>eudicotyledons</taxon>
        <taxon>Gunneridae</taxon>
        <taxon>Pentapetalae</taxon>
        <taxon>asterids</taxon>
        <taxon>lamiids</taxon>
        <taxon>Solanales</taxon>
        <taxon>Solanaceae</taxon>
        <taxon>Solanoideae</taxon>
        <taxon>Datureae</taxon>
        <taxon>Datura</taxon>
    </lineage>
</organism>
<proteinExistence type="predicted"/>
<evidence type="ECO:0000256" key="1">
    <source>
        <dbReference type="SAM" id="MobiDB-lite"/>
    </source>
</evidence>
<keyword evidence="3" id="KW-1185">Reference proteome</keyword>
<name>A0ABS8S6K6_DATST</name>
<feature type="compositionally biased region" description="Gly residues" evidence="1">
    <location>
        <begin position="28"/>
        <end position="40"/>
    </location>
</feature>
<feature type="region of interest" description="Disordered" evidence="1">
    <location>
        <begin position="27"/>
        <end position="68"/>
    </location>
</feature>
<gene>
    <name evidence="2" type="ORF">HAX54_025993</name>
</gene>
<evidence type="ECO:0000313" key="2">
    <source>
        <dbReference type="EMBL" id="MCD7454756.1"/>
    </source>
</evidence>
<reference evidence="2 3" key="1">
    <citation type="journal article" date="2021" name="BMC Genomics">
        <title>Datura genome reveals duplications of psychoactive alkaloid biosynthetic genes and high mutation rate following tissue culture.</title>
        <authorList>
            <person name="Rajewski A."/>
            <person name="Carter-House D."/>
            <person name="Stajich J."/>
            <person name="Litt A."/>
        </authorList>
    </citation>
    <scope>NUCLEOTIDE SEQUENCE [LARGE SCALE GENOMIC DNA]</scope>
    <source>
        <strain evidence="2">AR-01</strain>
    </source>
</reference>
<accession>A0ABS8S6K6</accession>
<sequence length="153" mass="17078">MGEGREEENPNGYGIALRRREGGEAAQGFGGGFAGNYGGLEGKKERRKRGAMTPWLSGFPAGEGKRETGLWSLAAGRSRGREEEDGSERNDGWLFMVARRSLGREIGRGLVIQAADICRKEWSEREEGRCINGGWRREERGRLGGRFWMGRKE</sequence>
<evidence type="ECO:0000313" key="3">
    <source>
        <dbReference type="Proteomes" id="UP000823775"/>
    </source>
</evidence>
<comment type="caution">
    <text evidence="2">The sequence shown here is derived from an EMBL/GenBank/DDBJ whole genome shotgun (WGS) entry which is preliminary data.</text>
</comment>
<dbReference type="EMBL" id="JACEIK010000316">
    <property type="protein sequence ID" value="MCD7454756.1"/>
    <property type="molecule type" value="Genomic_DNA"/>
</dbReference>
<dbReference type="Proteomes" id="UP000823775">
    <property type="component" value="Unassembled WGS sequence"/>
</dbReference>